<evidence type="ECO:0000256" key="3">
    <source>
        <dbReference type="ARBA" id="ARBA00023235"/>
    </source>
</evidence>
<reference evidence="6 7" key="1">
    <citation type="submission" date="2018-06" db="EMBL/GenBank/DDBJ databases">
        <title>The draft genome sequence of Crocinitomix sp. SM1701.</title>
        <authorList>
            <person name="Zhang X."/>
        </authorList>
    </citation>
    <scope>NUCLEOTIDE SEQUENCE [LARGE SCALE GENOMIC DNA]</scope>
    <source>
        <strain evidence="6 7">SM1701</strain>
    </source>
</reference>
<dbReference type="Gene3D" id="3.30.70.580">
    <property type="entry name" value="Pseudouridine synthase I, catalytic domain, N-terminal subdomain"/>
    <property type="match status" value="1"/>
</dbReference>
<dbReference type="GO" id="GO:0003723">
    <property type="term" value="F:RNA binding"/>
    <property type="evidence" value="ECO:0007669"/>
    <property type="project" value="InterPro"/>
</dbReference>
<keyword evidence="3 4" id="KW-0413">Isomerase</keyword>
<evidence type="ECO:0000313" key="7">
    <source>
        <dbReference type="Proteomes" id="UP000249248"/>
    </source>
</evidence>
<dbReference type="InterPro" id="IPR020095">
    <property type="entry name" value="PsdUridine_synth_TruA_C"/>
</dbReference>
<dbReference type="OrthoDB" id="9811823at2"/>
<comment type="caution">
    <text evidence="6">The sequence shown here is derived from an EMBL/GenBank/DDBJ whole genome shotgun (WGS) entry which is preliminary data.</text>
</comment>
<dbReference type="EC" id="5.4.99.12" evidence="4"/>
<dbReference type="InterPro" id="IPR020103">
    <property type="entry name" value="PsdUridine_synth_cat_dom_sf"/>
</dbReference>
<sequence length="236" mass="26977">MFQPKYKTVQGMVDKTFEFLFPESKFKTFGESRTDAKVSANTFYFYLNIDREIVDPNFIEIFNSNLPNDIKALSLKSVPAGYNPLGLKNNKHYIYLFSFGEKPHPFAAAILFNEPKHLDIEKMKVGAKLFEGTHNFVKYCSKPTANTILTREVTHCEIVENTFYAANFFPEKSYCLSIKSQGFLRYQVRLIMGQLFELGKGNITLKDIKDSLIPMDEIPVRNIAAGSALILQEIMP</sequence>
<evidence type="ECO:0000256" key="1">
    <source>
        <dbReference type="ARBA" id="ARBA00009375"/>
    </source>
</evidence>
<dbReference type="PANTHER" id="PTHR11142:SF0">
    <property type="entry name" value="TRNA PSEUDOURIDINE SYNTHASE-LIKE 1"/>
    <property type="match status" value="1"/>
</dbReference>
<keyword evidence="7" id="KW-1185">Reference proteome</keyword>
<dbReference type="Pfam" id="PF01416">
    <property type="entry name" value="PseudoU_synth_1"/>
    <property type="match status" value="1"/>
</dbReference>
<dbReference type="Gene3D" id="3.30.70.660">
    <property type="entry name" value="Pseudouridine synthase I, catalytic domain, C-terminal subdomain"/>
    <property type="match status" value="1"/>
</dbReference>
<comment type="similarity">
    <text evidence="1 4">Belongs to the tRNA pseudouridine synthase TruA family.</text>
</comment>
<dbReference type="SUPFAM" id="SSF55120">
    <property type="entry name" value="Pseudouridine synthase"/>
    <property type="match status" value="1"/>
</dbReference>
<dbReference type="InterPro" id="IPR020097">
    <property type="entry name" value="PsdUridine_synth_TruA_a/b_dom"/>
</dbReference>
<proteinExistence type="inferred from homology"/>
<organism evidence="6 7">
    <name type="scientific">Putridiphycobacter roseus</name>
    <dbReference type="NCBI Taxonomy" id="2219161"/>
    <lineage>
        <taxon>Bacteria</taxon>
        <taxon>Pseudomonadati</taxon>
        <taxon>Bacteroidota</taxon>
        <taxon>Flavobacteriia</taxon>
        <taxon>Flavobacteriales</taxon>
        <taxon>Crocinitomicaceae</taxon>
        <taxon>Putridiphycobacter</taxon>
    </lineage>
</organism>
<evidence type="ECO:0000256" key="4">
    <source>
        <dbReference type="RuleBase" id="RU003792"/>
    </source>
</evidence>
<dbReference type="PANTHER" id="PTHR11142">
    <property type="entry name" value="PSEUDOURIDYLATE SYNTHASE"/>
    <property type="match status" value="1"/>
</dbReference>
<dbReference type="InterPro" id="IPR020094">
    <property type="entry name" value="TruA/RsuA/RluB/E/F_N"/>
</dbReference>
<evidence type="ECO:0000256" key="2">
    <source>
        <dbReference type="ARBA" id="ARBA00022694"/>
    </source>
</evidence>
<keyword evidence="2 4" id="KW-0819">tRNA processing</keyword>
<dbReference type="Proteomes" id="UP000249248">
    <property type="component" value="Unassembled WGS sequence"/>
</dbReference>
<accession>A0A2W1N4L5</accession>
<dbReference type="AlphaFoldDB" id="A0A2W1N4L5"/>
<evidence type="ECO:0000313" key="6">
    <source>
        <dbReference type="EMBL" id="PZE18001.1"/>
    </source>
</evidence>
<dbReference type="InterPro" id="IPR001406">
    <property type="entry name" value="PsdUridine_synth_TruA"/>
</dbReference>
<dbReference type="EMBL" id="QKSB01000002">
    <property type="protein sequence ID" value="PZE18001.1"/>
    <property type="molecule type" value="Genomic_DNA"/>
</dbReference>
<dbReference type="GO" id="GO:0031119">
    <property type="term" value="P:tRNA pseudouridine synthesis"/>
    <property type="evidence" value="ECO:0007669"/>
    <property type="project" value="TreeGrafter"/>
</dbReference>
<name>A0A2W1N4L5_9FLAO</name>
<evidence type="ECO:0000259" key="5">
    <source>
        <dbReference type="Pfam" id="PF01416"/>
    </source>
</evidence>
<dbReference type="GO" id="GO:0160147">
    <property type="term" value="F:tRNA pseudouridine(38-40) synthase activity"/>
    <property type="evidence" value="ECO:0007669"/>
    <property type="project" value="UniProtKB-EC"/>
</dbReference>
<protein>
    <recommendedName>
        <fullName evidence="4">tRNA pseudouridine synthase</fullName>
        <ecNumber evidence="4">5.4.99.12</ecNumber>
    </recommendedName>
</protein>
<gene>
    <name evidence="6" type="ORF">DNU06_05115</name>
</gene>
<comment type="catalytic activity">
    <reaction evidence="4">
        <text>uridine(38/39/40) in tRNA = pseudouridine(38/39/40) in tRNA</text>
        <dbReference type="Rhea" id="RHEA:22376"/>
        <dbReference type="Rhea" id="RHEA-COMP:10085"/>
        <dbReference type="Rhea" id="RHEA-COMP:10087"/>
        <dbReference type="ChEBI" id="CHEBI:65314"/>
        <dbReference type="ChEBI" id="CHEBI:65315"/>
        <dbReference type="EC" id="5.4.99.12"/>
    </reaction>
</comment>
<feature type="domain" description="Pseudouridine synthase I TruA alpha/beta" evidence="5">
    <location>
        <begin position="127"/>
        <end position="212"/>
    </location>
</feature>